<name>A0ABD1WYV4_9LAMI</name>
<dbReference type="EMBL" id="JBFOLJ010000002">
    <property type="protein sequence ID" value="KAL2554895.1"/>
    <property type="molecule type" value="Genomic_DNA"/>
</dbReference>
<evidence type="ECO:0000313" key="2">
    <source>
        <dbReference type="EMBL" id="KAL2554895.1"/>
    </source>
</evidence>
<protein>
    <submittedName>
        <fullName evidence="2">Uncharacterized protein</fullName>
    </submittedName>
</protein>
<sequence>MEEAHSKSSESESEPTASGENGDGDVLRSSPVHQLKPHSSTVDNIVNGATNNVDFCANNAEERSNWLAAQTDRNGRENKVFIFGFLGILVEGGVDAEVEVKGSMGGIEYGSGVKE</sequence>
<dbReference type="Proteomes" id="UP001604277">
    <property type="component" value="Unassembled WGS sequence"/>
</dbReference>
<feature type="region of interest" description="Disordered" evidence="1">
    <location>
        <begin position="1"/>
        <end position="48"/>
    </location>
</feature>
<evidence type="ECO:0000313" key="3">
    <source>
        <dbReference type="Proteomes" id="UP001604277"/>
    </source>
</evidence>
<keyword evidence="3" id="KW-1185">Reference proteome</keyword>
<evidence type="ECO:0000256" key="1">
    <source>
        <dbReference type="SAM" id="MobiDB-lite"/>
    </source>
</evidence>
<feature type="compositionally biased region" description="Polar residues" evidence="1">
    <location>
        <begin position="37"/>
        <end position="48"/>
    </location>
</feature>
<dbReference type="AlphaFoldDB" id="A0ABD1WYV4"/>
<comment type="caution">
    <text evidence="2">The sequence shown here is derived from an EMBL/GenBank/DDBJ whole genome shotgun (WGS) entry which is preliminary data.</text>
</comment>
<feature type="compositionally biased region" description="Basic and acidic residues" evidence="1">
    <location>
        <begin position="1"/>
        <end position="10"/>
    </location>
</feature>
<organism evidence="2 3">
    <name type="scientific">Forsythia ovata</name>
    <dbReference type="NCBI Taxonomy" id="205694"/>
    <lineage>
        <taxon>Eukaryota</taxon>
        <taxon>Viridiplantae</taxon>
        <taxon>Streptophyta</taxon>
        <taxon>Embryophyta</taxon>
        <taxon>Tracheophyta</taxon>
        <taxon>Spermatophyta</taxon>
        <taxon>Magnoliopsida</taxon>
        <taxon>eudicotyledons</taxon>
        <taxon>Gunneridae</taxon>
        <taxon>Pentapetalae</taxon>
        <taxon>asterids</taxon>
        <taxon>lamiids</taxon>
        <taxon>Lamiales</taxon>
        <taxon>Oleaceae</taxon>
        <taxon>Forsythieae</taxon>
        <taxon>Forsythia</taxon>
    </lineage>
</organism>
<gene>
    <name evidence="2" type="ORF">Fot_08514</name>
</gene>
<reference evidence="3" key="1">
    <citation type="submission" date="2024-07" db="EMBL/GenBank/DDBJ databases">
        <title>Two chromosome-level genome assemblies of Korean endemic species Abeliophyllum distichum and Forsythia ovata (Oleaceae).</title>
        <authorList>
            <person name="Jang H."/>
        </authorList>
    </citation>
    <scope>NUCLEOTIDE SEQUENCE [LARGE SCALE GENOMIC DNA]</scope>
</reference>
<accession>A0ABD1WYV4</accession>
<proteinExistence type="predicted"/>